<protein>
    <submittedName>
        <fullName evidence="1">11350_t:CDS:1</fullName>
    </submittedName>
</protein>
<accession>A0A9N8ZPB5</accession>
<comment type="caution">
    <text evidence="1">The sequence shown here is derived from an EMBL/GenBank/DDBJ whole genome shotgun (WGS) entry which is preliminary data.</text>
</comment>
<gene>
    <name evidence="1" type="ORF">DEBURN_LOCUS4782</name>
</gene>
<organism evidence="1 2">
    <name type="scientific">Diversispora eburnea</name>
    <dbReference type="NCBI Taxonomy" id="1213867"/>
    <lineage>
        <taxon>Eukaryota</taxon>
        <taxon>Fungi</taxon>
        <taxon>Fungi incertae sedis</taxon>
        <taxon>Mucoromycota</taxon>
        <taxon>Glomeromycotina</taxon>
        <taxon>Glomeromycetes</taxon>
        <taxon>Diversisporales</taxon>
        <taxon>Diversisporaceae</taxon>
        <taxon>Diversispora</taxon>
    </lineage>
</organism>
<dbReference type="Proteomes" id="UP000789706">
    <property type="component" value="Unassembled WGS sequence"/>
</dbReference>
<name>A0A9N8ZPB5_9GLOM</name>
<dbReference type="EMBL" id="CAJVPK010000387">
    <property type="protein sequence ID" value="CAG8503129.1"/>
    <property type="molecule type" value="Genomic_DNA"/>
</dbReference>
<reference evidence="1" key="1">
    <citation type="submission" date="2021-06" db="EMBL/GenBank/DDBJ databases">
        <authorList>
            <person name="Kallberg Y."/>
            <person name="Tangrot J."/>
            <person name="Rosling A."/>
        </authorList>
    </citation>
    <scope>NUCLEOTIDE SEQUENCE</scope>
    <source>
        <strain evidence="1">AZ414A</strain>
    </source>
</reference>
<keyword evidence="2" id="KW-1185">Reference proteome</keyword>
<sequence length="42" mass="4814">MTYDNANEFFGEDEKIILTTFLYPLISINLFNKSAIAEADLK</sequence>
<evidence type="ECO:0000313" key="2">
    <source>
        <dbReference type="Proteomes" id="UP000789706"/>
    </source>
</evidence>
<dbReference type="AlphaFoldDB" id="A0A9N8ZPB5"/>
<evidence type="ECO:0000313" key="1">
    <source>
        <dbReference type="EMBL" id="CAG8503129.1"/>
    </source>
</evidence>
<proteinExistence type="predicted"/>